<organism evidence="2">
    <name type="scientific">Arundo donax</name>
    <name type="common">Giant reed</name>
    <name type="synonym">Donax arundinaceus</name>
    <dbReference type="NCBI Taxonomy" id="35708"/>
    <lineage>
        <taxon>Eukaryota</taxon>
        <taxon>Viridiplantae</taxon>
        <taxon>Streptophyta</taxon>
        <taxon>Embryophyta</taxon>
        <taxon>Tracheophyta</taxon>
        <taxon>Spermatophyta</taxon>
        <taxon>Magnoliopsida</taxon>
        <taxon>Liliopsida</taxon>
        <taxon>Poales</taxon>
        <taxon>Poaceae</taxon>
        <taxon>PACMAD clade</taxon>
        <taxon>Arundinoideae</taxon>
        <taxon>Arundineae</taxon>
        <taxon>Arundo</taxon>
    </lineage>
</organism>
<accession>A0A0A9BQP1</accession>
<reference evidence="2" key="1">
    <citation type="submission" date="2014-09" db="EMBL/GenBank/DDBJ databases">
        <authorList>
            <person name="Magalhaes I.L.F."/>
            <person name="Oliveira U."/>
            <person name="Santos F.R."/>
            <person name="Vidigal T.H.D.A."/>
            <person name="Brescovit A.D."/>
            <person name="Santos A.J."/>
        </authorList>
    </citation>
    <scope>NUCLEOTIDE SEQUENCE</scope>
    <source>
        <tissue evidence="2">Shoot tissue taken approximately 20 cm above the soil surface</tissue>
    </source>
</reference>
<sequence>MEHHGSTRKAIEVTRTRPDYRSA</sequence>
<evidence type="ECO:0000256" key="1">
    <source>
        <dbReference type="SAM" id="MobiDB-lite"/>
    </source>
</evidence>
<name>A0A0A9BQP1_ARUDO</name>
<evidence type="ECO:0000313" key="2">
    <source>
        <dbReference type="EMBL" id="JAD65666.1"/>
    </source>
</evidence>
<dbReference type="EMBL" id="GBRH01232229">
    <property type="protein sequence ID" value="JAD65666.1"/>
    <property type="molecule type" value="Transcribed_RNA"/>
</dbReference>
<reference evidence="2" key="2">
    <citation type="journal article" date="2015" name="Data Brief">
        <title>Shoot transcriptome of the giant reed, Arundo donax.</title>
        <authorList>
            <person name="Barrero R.A."/>
            <person name="Guerrero F.D."/>
            <person name="Moolhuijzen P."/>
            <person name="Goolsby J.A."/>
            <person name="Tidwell J."/>
            <person name="Bellgard S.E."/>
            <person name="Bellgard M.I."/>
        </authorList>
    </citation>
    <scope>NUCLEOTIDE SEQUENCE</scope>
    <source>
        <tissue evidence="2">Shoot tissue taken approximately 20 cm above the soil surface</tissue>
    </source>
</reference>
<protein>
    <submittedName>
        <fullName evidence="2">Uncharacterized protein</fullName>
    </submittedName>
</protein>
<proteinExistence type="predicted"/>
<feature type="region of interest" description="Disordered" evidence="1">
    <location>
        <begin position="1"/>
        <end position="23"/>
    </location>
</feature>
<dbReference type="AlphaFoldDB" id="A0A0A9BQP1"/>